<comment type="caution">
    <text evidence="2">The sequence shown here is derived from an EMBL/GenBank/DDBJ whole genome shotgun (WGS) entry which is preliminary data.</text>
</comment>
<gene>
    <name evidence="2" type="ORF">PACLA_8A071701</name>
</gene>
<feature type="compositionally biased region" description="Polar residues" evidence="1">
    <location>
        <begin position="451"/>
        <end position="465"/>
    </location>
</feature>
<dbReference type="OrthoDB" id="5406014at2759"/>
<dbReference type="EMBL" id="CACRXK020015573">
    <property type="protein sequence ID" value="CAB4028579.1"/>
    <property type="molecule type" value="Genomic_DNA"/>
</dbReference>
<dbReference type="PANTHER" id="PTHR24118:SF100">
    <property type="entry name" value="FYVE-TYPE DOMAIN-CONTAINING PROTEIN"/>
    <property type="match status" value="1"/>
</dbReference>
<dbReference type="InterPro" id="IPR002110">
    <property type="entry name" value="Ankyrin_rpt"/>
</dbReference>
<feature type="region of interest" description="Disordered" evidence="1">
    <location>
        <begin position="425"/>
        <end position="472"/>
    </location>
</feature>
<dbReference type="InterPro" id="IPR036770">
    <property type="entry name" value="Ankyrin_rpt-contain_sf"/>
</dbReference>
<dbReference type="SMART" id="SM00248">
    <property type="entry name" value="ANK"/>
    <property type="match status" value="4"/>
</dbReference>
<dbReference type="Pfam" id="PF12796">
    <property type="entry name" value="Ank_2"/>
    <property type="match status" value="1"/>
</dbReference>
<evidence type="ECO:0000256" key="1">
    <source>
        <dbReference type="SAM" id="MobiDB-lite"/>
    </source>
</evidence>
<dbReference type="PANTHER" id="PTHR24118">
    <property type="entry name" value="POTE ANKYRIN DOMAIN"/>
    <property type="match status" value="1"/>
</dbReference>
<evidence type="ECO:0000313" key="3">
    <source>
        <dbReference type="Proteomes" id="UP001152795"/>
    </source>
</evidence>
<reference evidence="2" key="1">
    <citation type="submission" date="2020-04" db="EMBL/GenBank/DDBJ databases">
        <authorList>
            <person name="Alioto T."/>
            <person name="Alioto T."/>
            <person name="Gomez Garrido J."/>
        </authorList>
    </citation>
    <scope>NUCLEOTIDE SEQUENCE</scope>
    <source>
        <strain evidence="2">A484AB</strain>
    </source>
</reference>
<dbReference type="SUPFAM" id="SSF48403">
    <property type="entry name" value="Ankyrin repeat"/>
    <property type="match status" value="1"/>
</dbReference>
<dbReference type="Proteomes" id="UP001152795">
    <property type="component" value="Unassembled WGS sequence"/>
</dbReference>
<name>A0A6S7L7Y0_PARCT</name>
<organism evidence="2 3">
    <name type="scientific">Paramuricea clavata</name>
    <name type="common">Red gorgonian</name>
    <name type="synonym">Violescent sea-whip</name>
    <dbReference type="NCBI Taxonomy" id="317549"/>
    <lineage>
        <taxon>Eukaryota</taxon>
        <taxon>Metazoa</taxon>
        <taxon>Cnidaria</taxon>
        <taxon>Anthozoa</taxon>
        <taxon>Octocorallia</taxon>
        <taxon>Malacalcyonacea</taxon>
        <taxon>Plexauridae</taxon>
        <taxon>Paramuricea</taxon>
    </lineage>
</organism>
<evidence type="ECO:0000313" key="2">
    <source>
        <dbReference type="EMBL" id="CAB4028579.1"/>
    </source>
</evidence>
<dbReference type="AlphaFoldDB" id="A0A6S7L7Y0"/>
<proteinExistence type="predicted"/>
<keyword evidence="3" id="KW-1185">Reference proteome</keyword>
<dbReference type="Gene3D" id="1.25.40.20">
    <property type="entry name" value="Ankyrin repeat-containing domain"/>
    <property type="match status" value="1"/>
</dbReference>
<dbReference type="PROSITE" id="PS50088">
    <property type="entry name" value="ANK_REPEAT"/>
    <property type="match status" value="1"/>
</dbReference>
<protein>
    <submittedName>
        <fullName evidence="2">POTE ankyrin domain family member C-like</fullName>
    </submittedName>
</protein>
<sequence length="487" mass="55073">MPSKQNTFLQQTVGLQPFDAIQLHHYTRVHLFLKNGLDPDLRDQQQRTLLMSACSVSVTEKAAVKFSNLLLKYKARIELQDENGLSALHYAVLNQHENLVARFLEFAGNFDVNMKDSFGNTVLMLAVFTRNYDIVQSIVHVLRKYDLSVDISNCEGLTPLILATLIHDNEIVRCLIEVGKASTEIRDKHFRKSAKDWQHNTSMYPHVLKGSSIYTSIGNHSIPRNPPTYPDILKDCTNISISNPTLKRAILRNPSEHINYPSHITSERLLKLRSKENPLKEGRYQYPDLKPVYNLYQQELSSSYRKSAPPRVQTPPGPSSDSSEGQNSWRNTILSLKLKQRRHTIALSRSLPNNISTTNLFGPLVSGTHARSYSLGTSEAFESSKWPTLRHNTRRNSFRLSYVNTVPATAPGGLQTNHRRASISGDLRSQRRRSVTFQSPNISPRDVGAQSPRTQRSTLKNSKASGENIFPGEFTILEEDSVKLNED</sequence>
<accession>A0A6S7L7Y0</accession>
<feature type="region of interest" description="Disordered" evidence="1">
    <location>
        <begin position="303"/>
        <end position="327"/>
    </location>
</feature>